<name>A0ABM3ULC7_MUSDO</name>
<dbReference type="Proteomes" id="UP001652621">
    <property type="component" value="Unplaced"/>
</dbReference>
<keyword evidence="3" id="KW-1185">Reference proteome</keyword>
<dbReference type="PANTHER" id="PTHR22666">
    <property type="entry name" value="MYB_SANT-LIKE DNA-BINDING DOMAIN-CONTAINING PROTEIN 1"/>
    <property type="match status" value="1"/>
</dbReference>
<gene>
    <name evidence="4" type="primary">LOC131800693</name>
</gene>
<dbReference type="RefSeq" id="XP_058974335.1">
    <property type="nucleotide sequence ID" value="XM_059118352.1"/>
</dbReference>
<dbReference type="InterPro" id="IPR044822">
    <property type="entry name" value="Myb_DNA-bind_4"/>
</dbReference>
<proteinExistence type="predicted"/>
<organism evidence="3 4">
    <name type="scientific">Musca domestica</name>
    <name type="common">House fly</name>
    <dbReference type="NCBI Taxonomy" id="7370"/>
    <lineage>
        <taxon>Eukaryota</taxon>
        <taxon>Metazoa</taxon>
        <taxon>Ecdysozoa</taxon>
        <taxon>Arthropoda</taxon>
        <taxon>Hexapoda</taxon>
        <taxon>Insecta</taxon>
        <taxon>Pterygota</taxon>
        <taxon>Neoptera</taxon>
        <taxon>Endopterygota</taxon>
        <taxon>Diptera</taxon>
        <taxon>Brachycera</taxon>
        <taxon>Muscomorpha</taxon>
        <taxon>Muscoidea</taxon>
        <taxon>Muscidae</taxon>
        <taxon>Musca</taxon>
    </lineage>
</organism>
<evidence type="ECO:0000313" key="4">
    <source>
        <dbReference type="RefSeq" id="XP_058974335.1"/>
    </source>
</evidence>
<evidence type="ECO:0000256" key="1">
    <source>
        <dbReference type="SAM" id="MobiDB-lite"/>
    </source>
</evidence>
<dbReference type="PANTHER" id="PTHR22666:SF3">
    <property type="entry name" value="MYB_SANT-LIKE DNA-BINDING DOMAIN-CONTAINING PROTEIN 1"/>
    <property type="match status" value="1"/>
</dbReference>
<dbReference type="GeneID" id="131800693"/>
<protein>
    <submittedName>
        <fullName evidence="4">Myb/SANT-like DNA-binding domain-containing protein 1 isoform X1</fullName>
    </submittedName>
</protein>
<sequence length="179" mass="20666">MENECAERKLIRQKRKRWSTDAEDILLSIWEKNLPKIRGVRKNSHIYSEMSTELAASGFNYDGEEVKNKIHNITNRYREEKKKIGPSGGSPSNWCLYERVHGILGGYKFHNIQTVVEESIDTPFVEFVDDESIECIEILSCDMESMEVPVEASKPKRAKKSDKENSKIIKQNIDATNKE</sequence>
<reference evidence="4" key="1">
    <citation type="submission" date="2025-08" db="UniProtKB">
        <authorList>
            <consortium name="RefSeq"/>
        </authorList>
    </citation>
    <scope>IDENTIFICATION</scope>
    <source>
        <strain evidence="4">Aabys</strain>
        <tissue evidence="4">Whole body</tissue>
    </source>
</reference>
<dbReference type="Pfam" id="PF13837">
    <property type="entry name" value="Myb_DNA-bind_4"/>
    <property type="match status" value="1"/>
</dbReference>
<evidence type="ECO:0000259" key="2">
    <source>
        <dbReference type="Pfam" id="PF13837"/>
    </source>
</evidence>
<accession>A0ABM3ULC7</accession>
<feature type="domain" description="Myb/SANT-like DNA-binding" evidence="2">
    <location>
        <begin position="15"/>
        <end position="101"/>
    </location>
</feature>
<feature type="region of interest" description="Disordered" evidence="1">
    <location>
        <begin position="148"/>
        <end position="179"/>
    </location>
</feature>
<dbReference type="Gene3D" id="1.10.10.60">
    <property type="entry name" value="Homeodomain-like"/>
    <property type="match status" value="1"/>
</dbReference>
<evidence type="ECO:0000313" key="3">
    <source>
        <dbReference type="Proteomes" id="UP001652621"/>
    </source>
</evidence>
<dbReference type="InterPro" id="IPR026095">
    <property type="entry name" value="Myb/SANT-like_DNA-bd_dom_prot"/>
</dbReference>